<keyword evidence="1" id="KW-0472">Membrane</keyword>
<protein>
    <submittedName>
        <fullName evidence="3">Uncharacterized protein</fullName>
    </submittedName>
</protein>
<sequence>MLFNMRNACTLSVVILTLCVTFSYGGSLSKRDVGEDIQDHFFKRKLCVQDANCSVLEYCDHSYLQFQCKMYGWAIAVIVIVVLVILLAIIGCCCRCLSCCCCYNKCRKHDGSSE</sequence>
<keyword evidence="2" id="KW-0732">Signal</keyword>
<organism evidence="3 4">
    <name type="scientific">Tigriopus californicus</name>
    <name type="common">Marine copepod</name>
    <dbReference type="NCBI Taxonomy" id="6832"/>
    <lineage>
        <taxon>Eukaryota</taxon>
        <taxon>Metazoa</taxon>
        <taxon>Ecdysozoa</taxon>
        <taxon>Arthropoda</taxon>
        <taxon>Crustacea</taxon>
        <taxon>Multicrustacea</taxon>
        <taxon>Hexanauplia</taxon>
        <taxon>Copepoda</taxon>
        <taxon>Harpacticoida</taxon>
        <taxon>Harpacticidae</taxon>
        <taxon>Tigriopus</taxon>
    </lineage>
</organism>
<feature type="signal peptide" evidence="2">
    <location>
        <begin position="1"/>
        <end position="25"/>
    </location>
</feature>
<dbReference type="AlphaFoldDB" id="A0A553NNY1"/>
<accession>A0A553NNY1</accession>
<reference evidence="3 4" key="1">
    <citation type="journal article" date="2018" name="Nat. Ecol. Evol.">
        <title>Genomic signatures of mitonuclear coevolution across populations of Tigriopus californicus.</title>
        <authorList>
            <person name="Barreto F.S."/>
            <person name="Watson E.T."/>
            <person name="Lima T.G."/>
            <person name="Willett C.S."/>
            <person name="Edmands S."/>
            <person name="Li W."/>
            <person name="Burton R.S."/>
        </authorList>
    </citation>
    <scope>NUCLEOTIDE SEQUENCE [LARGE SCALE GENOMIC DNA]</scope>
    <source>
        <strain evidence="3 4">San Diego</strain>
    </source>
</reference>
<proteinExistence type="predicted"/>
<dbReference type="Proteomes" id="UP000318571">
    <property type="component" value="Chromosome 4"/>
</dbReference>
<gene>
    <name evidence="3" type="ORF">TCAL_15830</name>
</gene>
<evidence type="ECO:0000256" key="1">
    <source>
        <dbReference type="SAM" id="Phobius"/>
    </source>
</evidence>
<keyword evidence="1" id="KW-0812">Transmembrane</keyword>
<feature type="transmembrane region" description="Helical" evidence="1">
    <location>
        <begin position="70"/>
        <end position="98"/>
    </location>
</feature>
<keyword evidence="4" id="KW-1185">Reference proteome</keyword>
<keyword evidence="1" id="KW-1133">Transmembrane helix</keyword>
<evidence type="ECO:0000313" key="4">
    <source>
        <dbReference type="Proteomes" id="UP000318571"/>
    </source>
</evidence>
<feature type="chain" id="PRO_5021774839" evidence="2">
    <location>
        <begin position="26"/>
        <end position="114"/>
    </location>
</feature>
<name>A0A553NNY1_TIGCA</name>
<comment type="caution">
    <text evidence="3">The sequence shown here is derived from an EMBL/GenBank/DDBJ whole genome shotgun (WGS) entry which is preliminary data.</text>
</comment>
<dbReference type="EMBL" id="VCGU01000011">
    <property type="protein sequence ID" value="TRY67134.1"/>
    <property type="molecule type" value="Genomic_DNA"/>
</dbReference>
<evidence type="ECO:0000313" key="3">
    <source>
        <dbReference type="EMBL" id="TRY67134.1"/>
    </source>
</evidence>
<evidence type="ECO:0000256" key="2">
    <source>
        <dbReference type="SAM" id="SignalP"/>
    </source>
</evidence>